<dbReference type="STRING" id="52.CMC5_028700"/>
<accession>A0A0K1ECX9</accession>
<dbReference type="OrthoDB" id="259915at2"/>
<evidence type="ECO:0008006" key="3">
    <source>
        <dbReference type="Google" id="ProtNLM"/>
    </source>
</evidence>
<dbReference type="AlphaFoldDB" id="A0A0K1ECX9"/>
<proteinExistence type="predicted"/>
<dbReference type="RefSeq" id="WP_050430918.1">
    <property type="nucleotide sequence ID" value="NZ_CP012159.1"/>
</dbReference>
<sequence>MGFWDRLRGKPTRDDFAQMIIKAMRAKGEARPIHYEPQGFKLRIGDEPAAVAWLANGYEEYLRTPRRLRSEILRRYAIGPAPSPESDRLEDILPRLLPRVRDRFFYTAMPLRLEIEGIAGPRGGLFRPIAEHLALGLVQDLPDHIIEVPESAFSQWGIPFEEAMTIARQNLQTISQEPFERVRSGVYVSPWRDNHDAARLTLVDPLRRLLVRGDPVAMVAHRDTLIITGTDDIAGLDAMAAMTESVMETPRAITCIPVCLLDDDTWVPFVPEPDHPLYPRYTALRVATLNSEYLRQKQLLDALHEKREESVVVASYQARVNDEGDDVVTYCALQPGKPTLLPRTGHVLFVEPDAPEDAEMLCCPWEHVAEVLGDALEAVETYPPRYRVEAFPDAERLAALKKGVAE</sequence>
<dbReference type="KEGG" id="ccro:CMC5_028700"/>
<reference evidence="1 2" key="1">
    <citation type="submission" date="2015-07" db="EMBL/GenBank/DDBJ databases">
        <title>Genome analysis of myxobacterium Chondromyces crocatus Cm c5 reveals a high potential for natural compound synthesis and the genetic basis for the loss of fruiting body formation.</title>
        <authorList>
            <person name="Zaburannyi N."/>
            <person name="Bunk B."/>
            <person name="Maier J."/>
            <person name="Overmann J."/>
            <person name="Mueller R."/>
        </authorList>
    </citation>
    <scope>NUCLEOTIDE SEQUENCE [LARGE SCALE GENOMIC DNA]</scope>
    <source>
        <strain evidence="1 2">Cm c5</strain>
    </source>
</reference>
<evidence type="ECO:0000313" key="2">
    <source>
        <dbReference type="Proteomes" id="UP000067626"/>
    </source>
</evidence>
<dbReference type="EMBL" id="CP012159">
    <property type="protein sequence ID" value="AKT38726.1"/>
    <property type="molecule type" value="Genomic_DNA"/>
</dbReference>
<organism evidence="1 2">
    <name type="scientific">Chondromyces crocatus</name>
    <dbReference type="NCBI Taxonomy" id="52"/>
    <lineage>
        <taxon>Bacteria</taxon>
        <taxon>Pseudomonadati</taxon>
        <taxon>Myxococcota</taxon>
        <taxon>Polyangia</taxon>
        <taxon>Polyangiales</taxon>
        <taxon>Polyangiaceae</taxon>
        <taxon>Chondromyces</taxon>
    </lineage>
</organism>
<keyword evidence="2" id="KW-1185">Reference proteome</keyword>
<gene>
    <name evidence="1" type="ORF">CMC5_028700</name>
</gene>
<evidence type="ECO:0000313" key="1">
    <source>
        <dbReference type="EMBL" id="AKT38726.1"/>
    </source>
</evidence>
<dbReference type="Proteomes" id="UP000067626">
    <property type="component" value="Chromosome"/>
</dbReference>
<protein>
    <recommendedName>
        <fullName evidence="3">DUF1444 domain-containing protein</fullName>
    </recommendedName>
</protein>
<name>A0A0K1ECX9_CHOCO</name>